<dbReference type="Proteomes" id="UP001431783">
    <property type="component" value="Unassembled WGS sequence"/>
</dbReference>
<keyword evidence="9" id="KW-0460">Magnesium</keyword>
<gene>
    <name evidence="18" type="ORF">WA026_017955</name>
</gene>
<evidence type="ECO:0000259" key="17">
    <source>
        <dbReference type="Pfam" id="PF13193"/>
    </source>
</evidence>
<evidence type="ECO:0000256" key="12">
    <source>
        <dbReference type="ARBA" id="ARBA00023140"/>
    </source>
</evidence>
<comment type="cofactor">
    <cofactor evidence="1">
        <name>Mg(2+)</name>
        <dbReference type="ChEBI" id="CHEBI:18420"/>
    </cofactor>
</comment>
<evidence type="ECO:0000256" key="13">
    <source>
        <dbReference type="ARBA" id="ARBA00023223"/>
    </source>
</evidence>
<comment type="catalytic activity">
    <reaction evidence="15">
        <text>firefly D-luciferin + ATP + O2 = firefly oxyluciferin + hnu + AMP + CO2 + diphosphate</text>
        <dbReference type="Rhea" id="RHEA:10732"/>
        <dbReference type="ChEBI" id="CHEBI:15379"/>
        <dbReference type="ChEBI" id="CHEBI:16526"/>
        <dbReference type="ChEBI" id="CHEBI:16792"/>
        <dbReference type="ChEBI" id="CHEBI:30212"/>
        <dbReference type="ChEBI" id="CHEBI:30616"/>
        <dbReference type="ChEBI" id="CHEBI:33019"/>
        <dbReference type="ChEBI" id="CHEBI:58038"/>
        <dbReference type="ChEBI" id="CHEBI:456215"/>
        <dbReference type="EC" id="1.13.12.7"/>
    </reaction>
</comment>
<dbReference type="SUPFAM" id="SSF56801">
    <property type="entry name" value="Acetyl-CoA synthetase-like"/>
    <property type="match status" value="1"/>
</dbReference>
<evidence type="ECO:0000256" key="6">
    <source>
        <dbReference type="ARBA" id="ARBA00022723"/>
    </source>
</evidence>
<evidence type="ECO:0000256" key="8">
    <source>
        <dbReference type="ARBA" id="ARBA00022840"/>
    </source>
</evidence>
<comment type="subcellular location">
    <subcellularLocation>
        <location evidence="2">Peroxisome</location>
    </subcellularLocation>
</comment>
<evidence type="ECO:0000256" key="2">
    <source>
        <dbReference type="ARBA" id="ARBA00004275"/>
    </source>
</evidence>
<accession>A0AAW1TLY6</accession>
<dbReference type="GO" id="GO:0004497">
    <property type="term" value="F:monooxygenase activity"/>
    <property type="evidence" value="ECO:0007669"/>
    <property type="project" value="UniProtKB-KW"/>
</dbReference>
<keyword evidence="13" id="KW-0455">Luminescence</keyword>
<dbReference type="InterPro" id="IPR000873">
    <property type="entry name" value="AMP-dep_synth/lig_dom"/>
</dbReference>
<evidence type="ECO:0000256" key="5">
    <source>
        <dbReference type="ARBA" id="ARBA00019043"/>
    </source>
</evidence>
<proteinExistence type="inferred from homology"/>
<dbReference type="GO" id="GO:0005777">
    <property type="term" value="C:peroxisome"/>
    <property type="evidence" value="ECO:0007669"/>
    <property type="project" value="UniProtKB-SubCell"/>
</dbReference>
<feature type="domain" description="AMP-dependent synthetase/ligase" evidence="16">
    <location>
        <begin position="32"/>
        <end position="397"/>
    </location>
</feature>
<keyword evidence="14" id="KW-0599">Photoprotein</keyword>
<evidence type="ECO:0000256" key="1">
    <source>
        <dbReference type="ARBA" id="ARBA00001946"/>
    </source>
</evidence>
<dbReference type="Pfam" id="PF13193">
    <property type="entry name" value="AMP-binding_C"/>
    <property type="match status" value="1"/>
</dbReference>
<feature type="domain" description="AMP-binding enzyme C-terminal" evidence="17">
    <location>
        <begin position="448"/>
        <end position="524"/>
    </location>
</feature>
<dbReference type="EC" id="1.13.12.7" evidence="4"/>
<organism evidence="18 19">
    <name type="scientific">Henosepilachna vigintioctopunctata</name>
    <dbReference type="NCBI Taxonomy" id="420089"/>
    <lineage>
        <taxon>Eukaryota</taxon>
        <taxon>Metazoa</taxon>
        <taxon>Ecdysozoa</taxon>
        <taxon>Arthropoda</taxon>
        <taxon>Hexapoda</taxon>
        <taxon>Insecta</taxon>
        <taxon>Pterygota</taxon>
        <taxon>Neoptera</taxon>
        <taxon>Endopterygota</taxon>
        <taxon>Coleoptera</taxon>
        <taxon>Polyphaga</taxon>
        <taxon>Cucujiformia</taxon>
        <taxon>Coccinelloidea</taxon>
        <taxon>Coccinellidae</taxon>
        <taxon>Epilachninae</taxon>
        <taxon>Epilachnini</taxon>
        <taxon>Henosepilachna</taxon>
    </lineage>
</organism>
<dbReference type="Gene3D" id="2.30.38.10">
    <property type="entry name" value="Luciferase, Domain 3"/>
    <property type="match status" value="1"/>
</dbReference>
<dbReference type="EMBL" id="JARQZJ010000011">
    <property type="protein sequence ID" value="KAK9872487.1"/>
    <property type="molecule type" value="Genomic_DNA"/>
</dbReference>
<name>A0AAW1TLY6_9CUCU</name>
<evidence type="ECO:0000256" key="4">
    <source>
        <dbReference type="ARBA" id="ARBA00012532"/>
    </source>
</evidence>
<comment type="similarity">
    <text evidence="3">Belongs to the ATP-dependent AMP-binding enzyme family.</text>
</comment>
<dbReference type="Gene3D" id="3.30.300.30">
    <property type="match status" value="1"/>
</dbReference>
<keyword evidence="11" id="KW-0503">Monooxygenase</keyword>
<dbReference type="FunFam" id="3.30.300.30:FF:000007">
    <property type="entry name" value="4-coumarate--CoA ligase 2"/>
    <property type="match status" value="1"/>
</dbReference>
<dbReference type="Pfam" id="PF00501">
    <property type="entry name" value="AMP-binding"/>
    <property type="match status" value="1"/>
</dbReference>
<keyword evidence="19" id="KW-1185">Reference proteome</keyword>
<dbReference type="PANTHER" id="PTHR24096">
    <property type="entry name" value="LONG-CHAIN-FATTY-ACID--COA LIGASE"/>
    <property type="match status" value="1"/>
</dbReference>
<dbReference type="InterPro" id="IPR045851">
    <property type="entry name" value="AMP-bd_C_sf"/>
</dbReference>
<protein>
    <recommendedName>
        <fullName evidence="5">Luciferin 4-monooxygenase</fullName>
        <ecNumber evidence="4">1.13.12.7</ecNumber>
    </recommendedName>
</protein>
<keyword evidence="8" id="KW-0067">ATP-binding</keyword>
<keyword evidence="7" id="KW-0547">Nucleotide-binding</keyword>
<dbReference type="GO" id="GO:0005524">
    <property type="term" value="F:ATP binding"/>
    <property type="evidence" value="ECO:0007669"/>
    <property type="project" value="UniProtKB-KW"/>
</dbReference>
<dbReference type="PROSITE" id="PS00455">
    <property type="entry name" value="AMP_BINDING"/>
    <property type="match status" value="1"/>
</dbReference>
<comment type="caution">
    <text evidence="18">The sequence shown here is derived from an EMBL/GenBank/DDBJ whole genome shotgun (WGS) entry which is preliminary data.</text>
</comment>
<evidence type="ECO:0000256" key="9">
    <source>
        <dbReference type="ARBA" id="ARBA00022842"/>
    </source>
</evidence>
<keyword evidence="10" id="KW-0560">Oxidoreductase</keyword>
<dbReference type="Gene3D" id="3.40.50.980">
    <property type="match status" value="2"/>
</dbReference>
<evidence type="ECO:0000313" key="19">
    <source>
        <dbReference type="Proteomes" id="UP001431783"/>
    </source>
</evidence>
<evidence type="ECO:0000256" key="3">
    <source>
        <dbReference type="ARBA" id="ARBA00006432"/>
    </source>
</evidence>
<dbReference type="InterPro" id="IPR020845">
    <property type="entry name" value="AMP-binding_CS"/>
</dbReference>
<evidence type="ECO:0000256" key="7">
    <source>
        <dbReference type="ARBA" id="ARBA00022741"/>
    </source>
</evidence>
<sequence>MLGKGPVLYGPEPLGPIPDISFGEVIYQHLLKKPKHQPALIDGHSGEKITYSELLKKSCWLSEALINSGYGSNVVIAISSKNSLQYFQPVIASLFIGAIIVPLNPDYTNTELNHVLEIFKPKIIFCSTDILHQFINKKEEMNFIEKIILIDTDESSTGAESLENFIVEHINGSKKFSVFHTVDTRNQIAFLLCSSGTTGLPKGVMVMHHNLNTVFMQFRDSRIYEQDVTSICVPPFYHAYGLFSTLMGILTSGPTVFLRRFEGRVFLKSIEDYRVNRMYLVPPLLLYLGDCPFLKDYDLSSISEAICAAAPLKESTERTIKERLNLKVIKQAYGLTECTYSAVVNQNDGKEWKPGSCGKILPYMQLAVMDRNTGQFLKPNETGEICIKGDMIMKGYYDNPKATENAFTDNGWFLTGDGGYYDEEGYVYITDRIKELLKYKGYQVAPAELEGVLLTHENIVDSAVVGVPDDKAGDLPLAFVVKKKGALLHASDVQNFVQAELSPPKWLRGGVVFVDEIPKSASGKTLRKQLRSLLENNVVSIDNIY</sequence>
<dbReference type="AlphaFoldDB" id="A0AAW1TLY6"/>
<evidence type="ECO:0000256" key="11">
    <source>
        <dbReference type="ARBA" id="ARBA00023033"/>
    </source>
</evidence>
<dbReference type="GO" id="GO:0008218">
    <property type="term" value="P:bioluminescence"/>
    <property type="evidence" value="ECO:0007669"/>
    <property type="project" value="UniProtKB-KW"/>
</dbReference>
<evidence type="ECO:0000313" key="18">
    <source>
        <dbReference type="EMBL" id="KAK9872487.1"/>
    </source>
</evidence>
<dbReference type="InterPro" id="IPR025110">
    <property type="entry name" value="AMP-bd_C"/>
</dbReference>
<dbReference type="PANTHER" id="PTHR24096:SF423">
    <property type="entry name" value="GM05240P"/>
    <property type="match status" value="1"/>
</dbReference>
<dbReference type="GO" id="GO:0046872">
    <property type="term" value="F:metal ion binding"/>
    <property type="evidence" value="ECO:0007669"/>
    <property type="project" value="UniProtKB-KW"/>
</dbReference>
<keyword evidence="12" id="KW-0576">Peroxisome</keyword>
<evidence type="ECO:0000259" key="16">
    <source>
        <dbReference type="Pfam" id="PF00501"/>
    </source>
</evidence>
<evidence type="ECO:0000256" key="15">
    <source>
        <dbReference type="ARBA" id="ARBA00048497"/>
    </source>
</evidence>
<evidence type="ECO:0000256" key="14">
    <source>
        <dbReference type="ARBA" id="ARBA00023262"/>
    </source>
</evidence>
<reference evidence="18 19" key="1">
    <citation type="submission" date="2023-03" db="EMBL/GenBank/DDBJ databases">
        <title>Genome insight into feeding habits of ladybird beetles.</title>
        <authorList>
            <person name="Li H.-S."/>
            <person name="Huang Y.-H."/>
            <person name="Pang H."/>
        </authorList>
    </citation>
    <scope>NUCLEOTIDE SEQUENCE [LARGE SCALE GENOMIC DNA]</scope>
    <source>
        <strain evidence="18">SYSU_2023b</strain>
        <tissue evidence="18">Whole body</tissue>
    </source>
</reference>
<evidence type="ECO:0000256" key="10">
    <source>
        <dbReference type="ARBA" id="ARBA00023002"/>
    </source>
</evidence>
<keyword evidence="6" id="KW-0479">Metal-binding</keyword>
<dbReference type="GO" id="GO:0016405">
    <property type="term" value="F:CoA-ligase activity"/>
    <property type="evidence" value="ECO:0007669"/>
    <property type="project" value="TreeGrafter"/>
</dbReference>